<gene>
    <name evidence="2" type="ORF">KSB_60830</name>
</gene>
<feature type="compositionally biased region" description="Polar residues" evidence="1">
    <location>
        <begin position="58"/>
        <end position="68"/>
    </location>
</feature>
<dbReference type="Proteomes" id="UP000654345">
    <property type="component" value="Unassembled WGS sequence"/>
</dbReference>
<proteinExistence type="predicted"/>
<evidence type="ECO:0000256" key="1">
    <source>
        <dbReference type="SAM" id="MobiDB-lite"/>
    </source>
</evidence>
<name>A0ABQ3UY56_9CHLR</name>
<keyword evidence="3" id="KW-1185">Reference proteome</keyword>
<sequence length="76" mass="8164">MQAQARIQFLQMDFARELCCPANFFTLINGCFLRTFLTPAGWPGCSESVGVSCAPEGSSASRNASPPSQIAPPVKR</sequence>
<accession>A0ABQ3UY56</accession>
<protein>
    <submittedName>
        <fullName evidence="2">Uncharacterized protein</fullName>
    </submittedName>
</protein>
<reference evidence="2 3" key="1">
    <citation type="journal article" date="2021" name="Int. J. Syst. Evol. Microbiol.">
        <title>Reticulibacter mediterranei gen. nov., sp. nov., within the new family Reticulibacteraceae fam. nov., and Ktedonospora formicarum gen. nov., sp. nov., Ktedonobacter robiniae sp. nov., Dictyobacter formicarum sp. nov. and Dictyobacter arantiisoli sp. nov., belonging to the class Ktedonobacteria.</title>
        <authorList>
            <person name="Yabe S."/>
            <person name="Zheng Y."/>
            <person name="Wang C.M."/>
            <person name="Sakai Y."/>
            <person name="Abe K."/>
            <person name="Yokota A."/>
            <person name="Donadio S."/>
            <person name="Cavaletti L."/>
            <person name="Monciardini P."/>
        </authorList>
    </citation>
    <scope>NUCLEOTIDE SEQUENCE [LARGE SCALE GENOMIC DNA]</scope>
    <source>
        <strain evidence="2 3">SOSP1-30</strain>
    </source>
</reference>
<comment type="caution">
    <text evidence="2">The sequence shown here is derived from an EMBL/GenBank/DDBJ whole genome shotgun (WGS) entry which is preliminary data.</text>
</comment>
<dbReference type="EMBL" id="BNJG01000002">
    <property type="protein sequence ID" value="GHO57608.1"/>
    <property type="molecule type" value="Genomic_DNA"/>
</dbReference>
<organism evidence="2 3">
    <name type="scientific">Ktedonobacter robiniae</name>
    <dbReference type="NCBI Taxonomy" id="2778365"/>
    <lineage>
        <taxon>Bacteria</taxon>
        <taxon>Bacillati</taxon>
        <taxon>Chloroflexota</taxon>
        <taxon>Ktedonobacteria</taxon>
        <taxon>Ktedonobacterales</taxon>
        <taxon>Ktedonobacteraceae</taxon>
        <taxon>Ktedonobacter</taxon>
    </lineage>
</organism>
<evidence type="ECO:0000313" key="3">
    <source>
        <dbReference type="Proteomes" id="UP000654345"/>
    </source>
</evidence>
<feature type="region of interest" description="Disordered" evidence="1">
    <location>
        <begin position="55"/>
        <end position="76"/>
    </location>
</feature>
<evidence type="ECO:0000313" key="2">
    <source>
        <dbReference type="EMBL" id="GHO57608.1"/>
    </source>
</evidence>